<gene>
    <name evidence="3" type="ORF">C7450_101393</name>
</gene>
<dbReference type="SUPFAM" id="SSF110849">
    <property type="entry name" value="ParB/Sulfiredoxin"/>
    <property type="match status" value="1"/>
</dbReference>
<evidence type="ECO:0000313" key="4">
    <source>
        <dbReference type="Proteomes" id="UP000248021"/>
    </source>
</evidence>
<name>A0A2V3UK09_9HYPH</name>
<dbReference type="AlphaFoldDB" id="A0A2V3UK09"/>
<dbReference type="GO" id="GO:0005694">
    <property type="term" value="C:chromosome"/>
    <property type="evidence" value="ECO:0007669"/>
    <property type="project" value="TreeGrafter"/>
</dbReference>
<keyword evidence="4" id="KW-1185">Reference proteome</keyword>
<evidence type="ECO:0000259" key="2">
    <source>
        <dbReference type="SMART" id="SM00470"/>
    </source>
</evidence>
<feature type="compositionally biased region" description="Acidic residues" evidence="1">
    <location>
        <begin position="421"/>
        <end position="432"/>
    </location>
</feature>
<evidence type="ECO:0000313" key="3">
    <source>
        <dbReference type="EMBL" id="PXW64634.1"/>
    </source>
</evidence>
<dbReference type="EMBL" id="QJJK01000001">
    <property type="protein sequence ID" value="PXW64634.1"/>
    <property type="molecule type" value="Genomic_DNA"/>
</dbReference>
<protein>
    <submittedName>
        <fullName evidence="3">ParB family chromosome partitioning protein</fullName>
    </submittedName>
</protein>
<sequence>MATTANNPPIVENGATVFIPLNKLKKHPKNARKTPHSEASIEAKAASIAAKGILQNLVVEPELDASGEPTGFYLVSIGEGRRLAQMLRVKRKEIKKTEPIRCVIDMANDAAEISLDENVTRENLHPADEFERFRELSEDRGWGAEEIAARFGVTAHVVKQRMRLGAVSPKLLQVYRDGELTLDQLMAFAITDDHARQEHVYENLSYNRDPSIIRRDLTKMNVAATERRAVFVGAQVYTEAGGNIIRDLFTEDRGGFFEDSALLDRLAIEKLERIAAEVREAEGWKWTAVYLDFPHAHGMRRVYPHSVELSEADANAYDAAQDEFERLTAEWEDADIDLPPEVDARFAELEAEIERIDALRHAYDPDEIARGGVFVVVAHDGEIRIERGFIRAEDEAPEPEPEAAEDGETVIEGVRVNGDGEILDGDEQDGDGGEVSASEPEPEEEAGDDRKPLPDSLIRDLTAHRTLALRLALGEQPDMALVAVVHALAAQTFYRGGGEAHCLEIHPTSNYLAAHADGIEDTAAAKMLADRHAGWAADMPRDVADLWRFVAGLDYASLMALLAHCASLTVNVVKLPWETSKRCAHETADKLATAVTLDMTAHWTPTVRTYLGRVTKAHILAAVREALGDEAAERIADKKKVEMAEAAEQLLAGIGWLPPVLRTERPAWLAEQQSDAFAINTEIVPEARNDAHFAIAAE</sequence>
<dbReference type="Proteomes" id="UP000248021">
    <property type="component" value="Unassembled WGS sequence"/>
</dbReference>
<dbReference type="InterPro" id="IPR003115">
    <property type="entry name" value="ParB_N"/>
</dbReference>
<dbReference type="InterPro" id="IPR036086">
    <property type="entry name" value="ParB/Sulfiredoxin_sf"/>
</dbReference>
<reference evidence="3 4" key="1">
    <citation type="submission" date="2018-05" db="EMBL/GenBank/DDBJ databases">
        <title>Genomic Encyclopedia of Type Strains, Phase IV (KMG-IV): sequencing the most valuable type-strain genomes for metagenomic binning, comparative biology and taxonomic classification.</title>
        <authorList>
            <person name="Goeker M."/>
        </authorList>
    </citation>
    <scope>NUCLEOTIDE SEQUENCE [LARGE SCALE GENOMIC DNA]</scope>
    <source>
        <strain evidence="3 4">DSM 6462</strain>
    </source>
</reference>
<evidence type="ECO:0000256" key="1">
    <source>
        <dbReference type="SAM" id="MobiDB-lite"/>
    </source>
</evidence>
<dbReference type="SUPFAM" id="SSF109709">
    <property type="entry name" value="KorB DNA-binding domain-like"/>
    <property type="match status" value="1"/>
</dbReference>
<proteinExistence type="predicted"/>
<feature type="compositionally biased region" description="Acidic residues" evidence="1">
    <location>
        <begin position="395"/>
        <end position="409"/>
    </location>
</feature>
<dbReference type="GO" id="GO:0007059">
    <property type="term" value="P:chromosome segregation"/>
    <property type="evidence" value="ECO:0007669"/>
    <property type="project" value="TreeGrafter"/>
</dbReference>
<dbReference type="CDD" id="cd16406">
    <property type="entry name" value="ParB_N_like"/>
    <property type="match status" value="1"/>
</dbReference>
<accession>A0A2V3UK09</accession>
<dbReference type="InterPro" id="IPR050336">
    <property type="entry name" value="Chromosome_partition/occlusion"/>
</dbReference>
<dbReference type="PANTHER" id="PTHR33375:SF7">
    <property type="entry name" value="CHROMOSOME 2-PARTITIONING PROTEIN PARB-RELATED"/>
    <property type="match status" value="1"/>
</dbReference>
<dbReference type="RefSeq" id="WP_110372688.1">
    <property type="nucleotide sequence ID" value="NZ_JAHBRY010000001.1"/>
</dbReference>
<dbReference type="Gene3D" id="3.90.1530.30">
    <property type="match status" value="1"/>
</dbReference>
<dbReference type="OrthoDB" id="9813122at2"/>
<comment type="caution">
    <text evidence="3">The sequence shown here is derived from an EMBL/GenBank/DDBJ whole genome shotgun (WGS) entry which is preliminary data.</text>
</comment>
<organism evidence="3 4">
    <name type="scientific">Chelatococcus asaccharovorans</name>
    <dbReference type="NCBI Taxonomy" id="28210"/>
    <lineage>
        <taxon>Bacteria</taxon>
        <taxon>Pseudomonadati</taxon>
        <taxon>Pseudomonadota</taxon>
        <taxon>Alphaproteobacteria</taxon>
        <taxon>Hyphomicrobiales</taxon>
        <taxon>Chelatococcaceae</taxon>
        <taxon>Chelatococcus</taxon>
    </lineage>
</organism>
<dbReference type="Pfam" id="PF17762">
    <property type="entry name" value="HTH_ParB"/>
    <property type="match status" value="1"/>
</dbReference>
<dbReference type="Pfam" id="PF02195">
    <property type="entry name" value="ParB_N"/>
    <property type="match status" value="1"/>
</dbReference>
<dbReference type="Gene3D" id="1.10.10.2830">
    <property type="match status" value="1"/>
</dbReference>
<feature type="region of interest" description="Disordered" evidence="1">
    <location>
        <begin position="389"/>
        <end position="455"/>
    </location>
</feature>
<dbReference type="SMART" id="SM00470">
    <property type="entry name" value="ParB"/>
    <property type="match status" value="1"/>
</dbReference>
<feature type="domain" description="ParB-like N-terminal" evidence="2">
    <location>
        <begin position="17"/>
        <end position="119"/>
    </location>
</feature>
<dbReference type="InterPro" id="IPR041468">
    <property type="entry name" value="HTH_ParB/Spo0J"/>
</dbReference>
<dbReference type="PANTHER" id="PTHR33375">
    <property type="entry name" value="CHROMOSOME-PARTITIONING PROTEIN PARB-RELATED"/>
    <property type="match status" value="1"/>
</dbReference>